<dbReference type="Pfam" id="PF01070">
    <property type="entry name" value="FMN_dh"/>
    <property type="match status" value="1"/>
</dbReference>
<comment type="caution">
    <text evidence="13">The sequence shown here is derived from an EMBL/GenBank/DDBJ whole genome shotgun (WGS) entry which is preliminary data.</text>
</comment>
<dbReference type="EC" id="5.3.3.2" evidence="11"/>
<dbReference type="GO" id="GO:0000287">
    <property type="term" value="F:magnesium ion binding"/>
    <property type="evidence" value="ECO:0007669"/>
    <property type="project" value="UniProtKB-UniRule"/>
</dbReference>
<organism evidence="13 14">
    <name type="scientific">Bombilactobacillus bombi</name>
    <dbReference type="NCBI Taxonomy" id="1303590"/>
    <lineage>
        <taxon>Bacteria</taxon>
        <taxon>Bacillati</taxon>
        <taxon>Bacillota</taxon>
        <taxon>Bacilli</taxon>
        <taxon>Lactobacillales</taxon>
        <taxon>Lactobacillaceae</taxon>
        <taxon>Bombilactobacillus</taxon>
    </lineage>
</organism>
<feature type="binding site" evidence="11">
    <location>
        <begin position="286"/>
        <end position="287"/>
    </location>
    <ligand>
        <name>FMN</name>
        <dbReference type="ChEBI" id="CHEBI:58210"/>
    </ligand>
</feature>
<feature type="binding site" evidence="11">
    <location>
        <begin position="10"/>
        <end position="11"/>
    </location>
    <ligand>
        <name>substrate</name>
    </ligand>
</feature>
<dbReference type="HAMAP" id="MF_00354">
    <property type="entry name" value="Idi_2"/>
    <property type="match status" value="1"/>
</dbReference>
<keyword evidence="6 11" id="KW-0460">Magnesium</keyword>
<dbReference type="GO" id="GO:0070402">
    <property type="term" value="F:NADPH binding"/>
    <property type="evidence" value="ECO:0007669"/>
    <property type="project" value="UniProtKB-UniRule"/>
</dbReference>
<dbReference type="PIRSF" id="PIRSF003314">
    <property type="entry name" value="IPP_isomerase"/>
    <property type="match status" value="1"/>
</dbReference>
<evidence type="ECO:0000256" key="4">
    <source>
        <dbReference type="ARBA" id="ARBA00022643"/>
    </source>
</evidence>
<feature type="binding site" evidence="11">
    <location>
        <begin position="66"/>
        <end position="68"/>
    </location>
    <ligand>
        <name>FMN</name>
        <dbReference type="ChEBI" id="CHEBI:58210"/>
    </ligand>
</feature>
<evidence type="ECO:0000259" key="12">
    <source>
        <dbReference type="Pfam" id="PF01070"/>
    </source>
</evidence>
<dbReference type="CDD" id="cd02811">
    <property type="entry name" value="IDI-2_FMN"/>
    <property type="match status" value="1"/>
</dbReference>
<comment type="similarity">
    <text evidence="11">Belongs to the IPP isomerase type 2 family.</text>
</comment>
<evidence type="ECO:0000256" key="10">
    <source>
        <dbReference type="ARBA" id="ARBA00025810"/>
    </source>
</evidence>
<keyword evidence="4 11" id="KW-0288">FMN</keyword>
<feature type="binding site" evidence="11">
    <location>
        <position position="128"/>
    </location>
    <ligand>
        <name>FMN</name>
        <dbReference type="ChEBI" id="CHEBI:58210"/>
    </ligand>
</feature>
<evidence type="ECO:0000256" key="6">
    <source>
        <dbReference type="ARBA" id="ARBA00022842"/>
    </source>
</evidence>
<dbReference type="Gene3D" id="3.20.20.70">
    <property type="entry name" value="Aldolase class I"/>
    <property type="match status" value="1"/>
</dbReference>
<dbReference type="SUPFAM" id="SSF51395">
    <property type="entry name" value="FMN-linked oxidoreductases"/>
    <property type="match status" value="1"/>
</dbReference>
<keyword evidence="3 11" id="KW-0285">Flavoprotein</keyword>
<dbReference type="GO" id="GO:0005737">
    <property type="term" value="C:cytoplasm"/>
    <property type="evidence" value="ECO:0007669"/>
    <property type="project" value="UniProtKB-SubCell"/>
</dbReference>
<comment type="subunit">
    <text evidence="10 11">Homooctamer. Dimer of tetramers.</text>
</comment>
<evidence type="ECO:0000313" key="14">
    <source>
        <dbReference type="Proteomes" id="UP000284109"/>
    </source>
</evidence>
<evidence type="ECO:0000256" key="3">
    <source>
        <dbReference type="ARBA" id="ARBA00022630"/>
    </source>
</evidence>
<evidence type="ECO:0000256" key="11">
    <source>
        <dbReference type="HAMAP-Rule" id="MF_00354"/>
    </source>
</evidence>
<feature type="binding site" evidence="11">
    <location>
        <position position="214"/>
    </location>
    <ligand>
        <name>FMN</name>
        <dbReference type="ChEBI" id="CHEBI:58210"/>
    </ligand>
</feature>
<dbReference type="GO" id="GO:0016491">
    <property type="term" value="F:oxidoreductase activity"/>
    <property type="evidence" value="ECO:0007669"/>
    <property type="project" value="InterPro"/>
</dbReference>
<dbReference type="GO" id="GO:0008299">
    <property type="term" value="P:isoprenoid biosynthetic process"/>
    <property type="evidence" value="ECO:0007669"/>
    <property type="project" value="UniProtKB-UniRule"/>
</dbReference>
<evidence type="ECO:0000256" key="2">
    <source>
        <dbReference type="ARBA" id="ARBA00022490"/>
    </source>
</evidence>
<gene>
    <name evidence="11" type="primary">fni</name>
    <name evidence="13" type="ORF">DS831_06665</name>
</gene>
<evidence type="ECO:0000256" key="5">
    <source>
        <dbReference type="ARBA" id="ARBA00022723"/>
    </source>
</evidence>
<keyword evidence="5 11" id="KW-0479">Metal-binding</keyword>
<keyword evidence="7 11" id="KW-0521">NADP</keyword>
<dbReference type="NCBIfam" id="TIGR02151">
    <property type="entry name" value="IPP_isom_2"/>
    <property type="match status" value="1"/>
</dbReference>
<dbReference type="PANTHER" id="PTHR43665">
    <property type="entry name" value="ISOPENTENYL-DIPHOSPHATE DELTA-ISOMERASE"/>
    <property type="match status" value="1"/>
</dbReference>
<feature type="binding site" evidence="11">
    <location>
        <begin position="265"/>
        <end position="267"/>
    </location>
    <ligand>
        <name>FMN</name>
        <dbReference type="ChEBI" id="CHEBI:58210"/>
    </ligand>
</feature>
<keyword evidence="9 11" id="KW-0413">Isomerase</keyword>
<evidence type="ECO:0000256" key="9">
    <source>
        <dbReference type="ARBA" id="ARBA00023235"/>
    </source>
</evidence>
<proteinExistence type="inferred from homology"/>
<evidence type="ECO:0000313" key="13">
    <source>
        <dbReference type="EMBL" id="RHW49842.1"/>
    </source>
</evidence>
<evidence type="ECO:0000256" key="7">
    <source>
        <dbReference type="ARBA" id="ARBA00022857"/>
    </source>
</evidence>
<dbReference type="AlphaFoldDB" id="A0A3R7CN60"/>
<dbReference type="InterPro" id="IPR011179">
    <property type="entry name" value="IPdP_isomerase"/>
</dbReference>
<protein>
    <recommendedName>
        <fullName evidence="11">Isopentenyl-diphosphate delta-isomerase</fullName>
        <shortName evidence="11">IPP isomerase</shortName>
        <ecNumber evidence="11">5.3.3.2</ecNumber>
    </recommendedName>
    <alternativeName>
        <fullName evidence="11">Isopentenyl diphosphate:dimethylallyl diphosphate isomerase</fullName>
    </alternativeName>
    <alternativeName>
        <fullName evidence="11">Isopentenyl pyrophosphate isomerase</fullName>
    </alternativeName>
    <alternativeName>
        <fullName evidence="11">Type 2 isopentenyl diphosphate isomerase</fullName>
        <shortName evidence="11">IDI-2</shortName>
    </alternativeName>
</protein>
<feature type="binding site" evidence="11">
    <location>
        <position position="189"/>
    </location>
    <ligand>
        <name>FMN</name>
        <dbReference type="ChEBI" id="CHEBI:58210"/>
    </ligand>
</feature>
<feature type="binding site" evidence="11">
    <location>
        <position position="96"/>
    </location>
    <ligand>
        <name>FMN</name>
        <dbReference type="ChEBI" id="CHEBI:58210"/>
    </ligand>
</feature>
<feature type="binding site" evidence="11">
    <location>
        <position position="158"/>
    </location>
    <ligand>
        <name>substrate</name>
    </ligand>
</feature>
<feature type="binding site" evidence="11">
    <location>
        <position position="219"/>
    </location>
    <ligand>
        <name>FMN</name>
        <dbReference type="ChEBI" id="CHEBI:58210"/>
    </ligand>
</feature>
<comment type="cofactor">
    <cofactor evidence="1 11">
        <name>FMN</name>
        <dbReference type="ChEBI" id="CHEBI:58210"/>
    </cofactor>
</comment>
<dbReference type="RefSeq" id="WP_118901730.1">
    <property type="nucleotide sequence ID" value="NZ_QOCR01000004.1"/>
</dbReference>
<comment type="cofactor">
    <cofactor evidence="11">
        <name>NADPH</name>
        <dbReference type="ChEBI" id="CHEBI:57783"/>
    </cofactor>
</comment>
<sequence length="347" mass="38944">MPKQPLDWQRKNEHIFLAEKYYQPTNPLFDEIQLIPSSLPNLTFEQVKSAIFWGSKVASSPLYINAMTGGSPQTILINQKIASLAAQLQIPMAVGSMSNYLKYPNNPEVQRSYAIVRETNQQGIIWANVSAHTNWQNAKKCVDLIAADALQVHLNSTQEIVMAEGNHDFIWLNNIQQLLEHIQVPIIIKEVGFGMSAQMANQLQQLGVQIVDISGRGGTNFAQIENTRNHQADYSFLQNFGLTTLESLLETKPLQKQMTILASGGIRSPLDVVKCLVLGAHAVGIAAPVLHILEHQSLESTTQYFAKWLQQIKEIMVLLNCSKITELKQVDYRLSVNLNNFIQQKSR</sequence>
<dbReference type="EMBL" id="QOCR01000004">
    <property type="protein sequence ID" value="RHW49842.1"/>
    <property type="molecule type" value="Genomic_DNA"/>
</dbReference>
<evidence type="ECO:0000256" key="1">
    <source>
        <dbReference type="ARBA" id="ARBA00001917"/>
    </source>
</evidence>
<accession>A0A3R7CN60</accession>
<name>A0A3R7CN60_9LACO</name>
<feature type="domain" description="FMN-dependent dehydrogenase" evidence="12">
    <location>
        <begin position="130"/>
        <end position="329"/>
    </location>
</feature>
<feature type="binding site" evidence="11">
    <location>
        <position position="159"/>
    </location>
    <ligand>
        <name>Mg(2+)</name>
        <dbReference type="ChEBI" id="CHEBI:18420"/>
    </ligand>
</feature>
<reference evidence="13 14" key="1">
    <citation type="submission" date="2018-07" db="EMBL/GenBank/DDBJ databases">
        <title>Genome sequences of six Lactobacillus spp. isolated from bumble bee guts.</title>
        <authorList>
            <person name="Motta E.V.S."/>
            <person name="Moran N.A."/>
        </authorList>
    </citation>
    <scope>NUCLEOTIDE SEQUENCE [LARGE SCALE GENOMIC DNA]</scope>
    <source>
        <strain evidence="13 14">BI-1.1</strain>
    </source>
</reference>
<comment type="caution">
    <text evidence="11">Lacks conserved residue(s) required for the propagation of feature annotation.</text>
</comment>
<dbReference type="GO" id="GO:0004452">
    <property type="term" value="F:isopentenyl-diphosphate delta-isomerase activity"/>
    <property type="evidence" value="ECO:0007669"/>
    <property type="project" value="UniProtKB-UniRule"/>
</dbReference>
<dbReference type="InterPro" id="IPR013785">
    <property type="entry name" value="Aldolase_TIM"/>
</dbReference>
<keyword evidence="2 11" id="KW-0963">Cytoplasm</keyword>
<evidence type="ECO:0000256" key="8">
    <source>
        <dbReference type="ARBA" id="ARBA00023229"/>
    </source>
</evidence>
<keyword evidence="8 11" id="KW-0414">Isoprene biosynthesis</keyword>
<dbReference type="PANTHER" id="PTHR43665:SF1">
    <property type="entry name" value="ISOPENTENYL-DIPHOSPHATE DELTA-ISOMERASE"/>
    <property type="match status" value="1"/>
</dbReference>
<comment type="cofactor">
    <cofactor evidence="11">
        <name>Mg(2+)</name>
        <dbReference type="ChEBI" id="CHEBI:18420"/>
    </cofactor>
</comment>
<dbReference type="InterPro" id="IPR000262">
    <property type="entry name" value="FMN-dep_DH"/>
</dbReference>
<comment type="function">
    <text evidence="11">Involved in the biosynthesis of isoprenoids. Catalyzes the 1,3-allylic rearrangement of the homoallylic substrate isopentenyl (IPP) to its allylic isomer, dimethylallyl diphosphate (DMAPP).</text>
</comment>
<dbReference type="OrthoDB" id="9795032at2"/>
<comment type="catalytic activity">
    <reaction evidence="11">
        <text>isopentenyl diphosphate = dimethylallyl diphosphate</text>
        <dbReference type="Rhea" id="RHEA:23284"/>
        <dbReference type="ChEBI" id="CHEBI:57623"/>
        <dbReference type="ChEBI" id="CHEBI:128769"/>
        <dbReference type="EC" id="5.3.3.2"/>
    </reaction>
</comment>
<dbReference type="Proteomes" id="UP000284109">
    <property type="component" value="Unassembled WGS sequence"/>
</dbReference>
<comment type="subcellular location">
    <subcellularLocation>
        <location evidence="11">Cytoplasm</location>
    </subcellularLocation>
</comment>
<keyword evidence="14" id="KW-1185">Reference proteome</keyword>
<dbReference type="GO" id="GO:0010181">
    <property type="term" value="F:FMN binding"/>
    <property type="evidence" value="ECO:0007669"/>
    <property type="project" value="UniProtKB-UniRule"/>
</dbReference>